<keyword evidence="4" id="KW-1278">Translocase</keyword>
<dbReference type="EMBL" id="FUZZ01000001">
    <property type="protein sequence ID" value="SKC98194.1"/>
    <property type="molecule type" value="Genomic_DNA"/>
</dbReference>
<evidence type="ECO:0000256" key="1">
    <source>
        <dbReference type="ARBA" id="ARBA00022448"/>
    </source>
</evidence>
<proteinExistence type="inferred from homology"/>
<dbReference type="PROSITE" id="PS50893">
    <property type="entry name" value="ABC_TRANSPORTER_2"/>
    <property type="match status" value="1"/>
</dbReference>
<keyword evidence="7" id="KW-0449">Lipoprotein</keyword>
<dbReference type="InterPro" id="IPR017911">
    <property type="entry name" value="MacB-like_ATP-bd"/>
</dbReference>
<dbReference type="Proteomes" id="UP000190166">
    <property type="component" value="Unassembled WGS sequence"/>
</dbReference>
<dbReference type="GO" id="GO:0022857">
    <property type="term" value="F:transmembrane transporter activity"/>
    <property type="evidence" value="ECO:0007669"/>
    <property type="project" value="UniProtKB-ARBA"/>
</dbReference>
<dbReference type="SMART" id="SM00382">
    <property type="entry name" value="AAA"/>
    <property type="match status" value="1"/>
</dbReference>
<accession>A0A1T5NCT1</accession>
<dbReference type="PROSITE" id="PS00211">
    <property type="entry name" value="ABC_TRANSPORTER_1"/>
    <property type="match status" value="1"/>
</dbReference>
<dbReference type="InterPro" id="IPR003439">
    <property type="entry name" value="ABC_transporter-like_ATP-bd"/>
</dbReference>
<keyword evidence="8" id="KW-1185">Reference proteome</keyword>
<sequence length="227" mass="25437">MNLISVKHVNKYFLQPAKMQVLNDVSFEIEKGKFVAITGKSGSGKSTLLYLLSTMDTAFEGSIRINQEEMQGKSNPWLADFRNHHIGFVFQFHYLLPEFSVLKNVMLPALKLRRYSSSEIEHRANELLKLLGVADQAHKRASLLSGGQQQRVAIARALINEPLIIMGDEPTGNLDSHNAAVVFDLFKKLSAENGQTILMVTHDEDIAKRSDRTIHLTDGKIDEVHLG</sequence>
<dbReference type="InterPro" id="IPR017871">
    <property type="entry name" value="ABC_transporter-like_CS"/>
</dbReference>
<evidence type="ECO:0000313" key="7">
    <source>
        <dbReference type="EMBL" id="SKC98194.1"/>
    </source>
</evidence>
<dbReference type="PANTHER" id="PTHR42798">
    <property type="entry name" value="LIPOPROTEIN-RELEASING SYSTEM ATP-BINDING PROTEIN LOLD"/>
    <property type="match status" value="1"/>
</dbReference>
<dbReference type="GO" id="GO:0098796">
    <property type="term" value="C:membrane protein complex"/>
    <property type="evidence" value="ECO:0007669"/>
    <property type="project" value="UniProtKB-ARBA"/>
</dbReference>
<gene>
    <name evidence="7" type="ORF">SAMN05660461_1123</name>
</gene>
<dbReference type="SUPFAM" id="SSF52540">
    <property type="entry name" value="P-loop containing nucleoside triphosphate hydrolases"/>
    <property type="match status" value="1"/>
</dbReference>
<protein>
    <submittedName>
        <fullName evidence="7">Lipoprotein-releasing system ATP-binding protein</fullName>
    </submittedName>
</protein>
<reference evidence="7 8" key="1">
    <citation type="submission" date="2017-02" db="EMBL/GenBank/DDBJ databases">
        <authorList>
            <person name="Peterson S.W."/>
        </authorList>
    </citation>
    <scope>NUCLEOTIDE SEQUENCE [LARGE SCALE GENOMIC DNA]</scope>
    <source>
        <strain evidence="7 8">DSM 18108</strain>
    </source>
</reference>
<keyword evidence="3 7" id="KW-0067">ATP-binding</keyword>
<dbReference type="STRING" id="393003.SAMN05660461_1123"/>
<dbReference type="PANTHER" id="PTHR42798:SF7">
    <property type="entry name" value="ALPHA-D-RIBOSE 1-METHYLPHOSPHONATE 5-TRIPHOSPHATE SYNTHASE SUBUNIT PHNL"/>
    <property type="match status" value="1"/>
</dbReference>
<evidence type="ECO:0000313" key="8">
    <source>
        <dbReference type="Proteomes" id="UP000190166"/>
    </source>
</evidence>
<organism evidence="7 8">
    <name type="scientific">Chitinophaga ginsengisegetis</name>
    <dbReference type="NCBI Taxonomy" id="393003"/>
    <lineage>
        <taxon>Bacteria</taxon>
        <taxon>Pseudomonadati</taxon>
        <taxon>Bacteroidota</taxon>
        <taxon>Chitinophagia</taxon>
        <taxon>Chitinophagales</taxon>
        <taxon>Chitinophagaceae</taxon>
        <taxon>Chitinophaga</taxon>
    </lineage>
</organism>
<dbReference type="Gene3D" id="3.40.50.300">
    <property type="entry name" value="P-loop containing nucleotide triphosphate hydrolases"/>
    <property type="match status" value="1"/>
</dbReference>
<dbReference type="Pfam" id="PF00005">
    <property type="entry name" value="ABC_tran"/>
    <property type="match status" value="1"/>
</dbReference>
<dbReference type="AlphaFoldDB" id="A0A1T5NCT1"/>
<feature type="domain" description="ABC transporter" evidence="6">
    <location>
        <begin position="4"/>
        <end position="226"/>
    </location>
</feature>
<dbReference type="GO" id="GO:0005524">
    <property type="term" value="F:ATP binding"/>
    <property type="evidence" value="ECO:0007669"/>
    <property type="project" value="UniProtKB-KW"/>
</dbReference>
<comment type="similarity">
    <text evidence="5">Belongs to the ABC transporter superfamily. Macrolide exporter (TC 3.A.1.122) family.</text>
</comment>
<dbReference type="FunFam" id="3.40.50.300:FF:000032">
    <property type="entry name" value="Export ABC transporter ATP-binding protein"/>
    <property type="match status" value="1"/>
</dbReference>
<dbReference type="CDD" id="cd03255">
    <property type="entry name" value="ABC_MJ0796_LolCDE_FtsE"/>
    <property type="match status" value="1"/>
</dbReference>
<evidence type="ECO:0000256" key="2">
    <source>
        <dbReference type="ARBA" id="ARBA00022741"/>
    </source>
</evidence>
<dbReference type="RefSeq" id="WP_079468410.1">
    <property type="nucleotide sequence ID" value="NZ_FUZZ01000001.1"/>
</dbReference>
<dbReference type="InterPro" id="IPR027417">
    <property type="entry name" value="P-loop_NTPase"/>
</dbReference>
<name>A0A1T5NCT1_9BACT</name>
<keyword evidence="2" id="KW-0547">Nucleotide-binding</keyword>
<keyword evidence="1" id="KW-0813">Transport</keyword>
<dbReference type="GO" id="GO:0016887">
    <property type="term" value="F:ATP hydrolysis activity"/>
    <property type="evidence" value="ECO:0007669"/>
    <property type="project" value="InterPro"/>
</dbReference>
<evidence type="ECO:0000256" key="5">
    <source>
        <dbReference type="ARBA" id="ARBA00038388"/>
    </source>
</evidence>
<evidence type="ECO:0000259" key="6">
    <source>
        <dbReference type="PROSITE" id="PS50893"/>
    </source>
</evidence>
<dbReference type="InterPro" id="IPR003593">
    <property type="entry name" value="AAA+_ATPase"/>
</dbReference>
<evidence type="ECO:0000256" key="4">
    <source>
        <dbReference type="ARBA" id="ARBA00022967"/>
    </source>
</evidence>
<evidence type="ECO:0000256" key="3">
    <source>
        <dbReference type="ARBA" id="ARBA00022840"/>
    </source>
</evidence>